<accession>A0A939JPR3</accession>
<sequence>MAHKPQKTRRRLRSSTVILGGMGALAATLTACGSEPDKRCVDPNSYDVSRGYKVLDSKACKKSGSSTSSSSSSSSGSSGGGSSSARWYYGSSNSNNGGFADRGTFSKSQAVDRGGFGCSSSSSHGGSSGG</sequence>
<feature type="region of interest" description="Disordered" evidence="1">
    <location>
        <begin position="58"/>
        <end position="87"/>
    </location>
</feature>
<feature type="compositionally biased region" description="Low complexity" evidence="1">
    <location>
        <begin position="63"/>
        <end position="76"/>
    </location>
</feature>
<feature type="chain" id="PRO_5037980059" description="Lipoprotein" evidence="2">
    <location>
        <begin position="27"/>
        <end position="130"/>
    </location>
</feature>
<dbReference type="AlphaFoldDB" id="A0A939JPR3"/>
<dbReference type="Proteomes" id="UP000664781">
    <property type="component" value="Unassembled WGS sequence"/>
</dbReference>
<dbReference type="EMBL" id="JAFMOF010000001">
    <property type="protein sequence ID" value="MBO0652977.1"/>
    <property type="molecule type" value="Genomic_DNA"/>
</dbReference>
<evidence type="ECO:0008006" key="5">
    <source>
        <dbReference type="Google" id="ProtNLM"/>
    </source>
</evidence>
<feature type="signal peptide" evidence="2">
    <location>
        <begin position="1"/>
        <end position="26"/>
    </location>
</feature>
<comment type="caution">
    <text evidence="3">The sequence shown here is derived from an EMBL/GenBank/DDBJ whole genome shotgun (WGS) entry which is preliminary data.</text>
</comment>
<organism evidence="3 4">
    <name type="scientific">Streptomyces triculaminicus</name>
    <dbReference type="NCBI Taxonomy" id="2816232"/>
    <lineage>
        <taxon>Bacteria</taxon>
        <taxon>Bacillati</taxon>
        <taxon>Actinomycetota</taxon>
        <taxon>Actinomycetes</taxon>
        <taxon>Kitasatosporales</taxon>
        <taxon>Streptomycetaceae</taxon>
        <taxon>Streptomyces</taxon>
    </lineage>
</organism>
<gene>
    <name evidence="3" type="ORF">J1792_09285</name>
</gene>
<evidence type="ECO:0000256" key="1">
    <source>
        <dbReference type="SAM" id="MobiDB-lite"/>
    </source>
</evidence>
<evidence type="ECO:0000313" key="4">
    <source>
        <dbReference type="Proteomes" id="UP000664781"/>
    </source>
</evidence>
<evidence type="ECO:0000313" key="3">
    <source>
        <dbReference type="EMBL" id="MBO0652977.1"/>
    </source>
</evidence>
<proteinExistence type="predicted"/>
<dbReference type="PROSITE" id="PS51257">
    <property type="entry name" value="PROKAR_LIPOPROTEIN"/>
    <property type="match status" value="1"/>
</dbReference>
<protein>
    <recommendedName>
        <fullName evidence="5">Lipoprotein</fullName>
    </recommendedName>
</protein>
<evidence type="ECO:0000256" key="2">
    <source>
        <dbReference type="SAM" id="SignalP"/>
    </source>
</evidence>
<reference evidence="3" key="1">
    <citation type="submission" date="2021-03" db="EMBL/GenBank/DDBJ databases">
        <title>Streptomyces strains.</title>
        <authorList>
            <person name="Lund M.B."/>
            <person name="Toerring T."/>
        </authorList>
    </citation>
    <scope>NUCLEOTIDE SEQUENCE</scope>
    <source>
        <strain evidence="3">JCM 4242</strain>
    </source>
</reference>
<keyword evidence="2" id="KW-0732">Signal</keyword>
<name>A0A939JPR3_9ACTN</name>
<keyword evidence="4" id="KW-1185">Reference proteome</keyword>